<sequence>MTTIEPAETTIGPAGTGTTTSGLSAAGTTAADVLRAHIRDVADFPQPGVVFKDITPLLGTPAAFTVVINELATTAGGYGATVVAAIEARGFLLAAPVAYRTGVGVVPIRKQGKLPGETVSRTYDLEYGTATLEVQADAFQPGDRVLLVDDVLATGGTAAAATELVRASGAEVVGLAVLMELTFLAGRDRLAPLAISSIMEV</sequence>
<comment type="similarity">
    <text evidence="5 11">Belongs to the purine/pyrimidine phosphoribosyltransferase family.</text>
</comment>
<dbReference type="GO" id="GO:0003999">
    <property type="term" value="F:adenine phosphoribosyltransferase activity"/>
    <property type="evidence" value="ECO:0007669"/>
    <property type="project" value="UniProtKB-UniRule"/>
</dbReference>
<evidence type="ECO:0000259" key="13">
    <source>
        <dbReference type="Pfam" id="PF00156"/>
    </source>
</evidence>
<dbReference type="STRING" id="656024.FsymDg_2545"/>
<dbReference type="HOGENOM" id="CLU_063339_3_0_11"/>
<dbReference type="GO" id="GO:0006166">
    <property type="term" value="P:purine ribonucleoside salvage"/>
    <property type="evidence" value="ECO:0007669"/>
    <property type="project" value="UniProtKB-UniRule"/>
</dbReference>
<reference evidence="14 15" key="1">
    <citation type="submission" date="2011-05" db="EMBL/GenBank/DDBJ databases">
        <title>Complete sequence of chromosome of Frankia symbiont of Datisca glomerata.</title>
        <authorList>
            <consortium name="US DOE Joint Genome Institute"/>
            <person name="Lucas S."/>
            <person name="Han J."/>
            <person name="Lapidus A."/>
            <person name="Cheng J.-F."/>
            <person name="Goodwin L."/>
            <person name="Pitluck S."/>
            <person name="Peters L."/>
            <person name="Mikhailova N."/>
            <person name="Chertkov O."/>
            <person name="Teshima H."/>
            <person name="Han C."/>
            <person name="Tapia R."/>
            <person name="Land M."/>
            <person name="Hauser L."/>
            <person name="Kyrpides N."/>
            <person name="Ivanova N."/>
            <person name="Pagani I."/>
            <person name="Berry A."/>
            <person name="Pawlowski K."/>
            <person name="Persson T."/>
            <person name="Vanden Heuvel B."/>
            <person name="Benson D."/>
            <person name="Woyke T."/>
        </authorList>
    </citation>
    <scope>NUCLEOTIDE SEQUENCE [LARGE SCALE GENOMIC DNA]</scope>
    <source>
        <strain evidence="15">4085684</strain>
    </source>
</reference>
<keyword evidence="15" id="KW-1185">Reference proteome</keyword>
<comment type="function">
    <text evidence="2 11">Catalyzes a salvage reaction resulting in the formation of AMP, that is energically less costly than de novo synthesis.</text>
</comment>
<organism evidence="14 15">
    <name type="scientific">Candidatus Protofrankia datiscae</name>
    <dbReference type="NCBI Taxonomy" id="2716812"/>
    <lineage>
        <taxon>Bacteria</taxon>
        <taxon>Bacillati</taxon>
        <taxon>Actinomycetota</taxon>
        <taxon>Actinomycetes</taxon>
        <taxon>Frankiales</taxon>
        <taxon>Frankiaceae</taxon>
        <taxon>Protofrankia</taxon>
    </lineage>
</organism>
<evidence type="ECO:0000256" key="8">
    <source>
        <dbReference type="ARBA" id="ARBA00022676"/>
    </source>
</evidence>
<dbReference type="InterPro" id="IPR005764">
    <property type="entry name" value="Ade_phspho_trans"/>
</dbReference>
<feature type="region of interest" description="Disordered" evidence="12">
    <location>
        <begin position="1"/>
        <end position="24"/>
    </location>
</feature>
<dbReference type="PANTHER" id="PTHR32315">
    <property type="entry name" value="ADENINE PHOSPHORIBOSYLTRANSFERASE"/>
    <property type="match status" value="1"/>
</dbReference>
<dbReference type="NCBIfam" id="NF002634">
    <property type="entry name" value="PRK02304.1-3"/>
    <property type="match status" value="1"/>
</dbReference>
<dbReference type="SUPFAM" id="SSF53271">
    <property type="entry name" value="PRTase-like"/>
    <property type="match status" value="1"/>
</dbReference>
<dbReference type="InterPro" id="IPR000836">
    <property type="entry name" value="PRTase_dom"/>
</dbReference>
<evidence type="ECO:0000256" key="10">
    <source>
        <dbReference type="ARBA" id="ARBA00022726"/>
    </source>
</evidence>
<dbReference type="InterPro" id="IPR029057">
    <property type="entry name" value="PRTase-like"/>
</dbReference>
<evidence type="ECO:0000256" key="11">
    <source>
        <dbReference type="HAMAP-Rule" id="MF_00004"/>
    </source>
</evidence>
<dbReference type="UniPathway" id="UPA00588">
    <property type="reaction ID" value="UER00646"/>
</dbReference>
<evidence type="ECO:0000256" key="2">
    <source>
        <dbReference type="ARBA" id="ARBA00003968"/>
    </source>
</evidence>
<keyword evidence="9 11" id="KW-0808">Transferase</keyword>
<comment type="subunit">
    <text evidence="11">Homodimer.</text>
</comment>
<keyword evidence="10 11" id="KW-0660">Purine salvage</keyword>
<evidence type="ECO:0000313" key="14">
    <source>
        <dbReference type="EMBL" id="AEH09909.1"/>
    </source>
</evidence>
<dbReference type="Gene3D" id="3.40.50.2020">
    <property type="match status" value="1"/>
</dbReference>
<evidence type="ECO:0000313" key="15">
    <source>
        <dbReference type="Proteomes" id="UP000001549"/>
    </source>
</evidence>
<evidence type="ECO:0000256" key="9">
    <source>
        <dbReference type="ARBA" id="ARBA00022679"/>
    </source>
</evidence>
<dbReference type="GO" id="GO:0002055">
    <property type="term" value="F:adenine binding"/>
    <property type="evidence" value="ECO:0007669"/>
    <property type="project" value="TreeGrafter"/>
</dbReference>
<dbReference type="KEGG" id="fsy:FsymDg_2545"/>
<dbReference type="Pfam" id="PF00156">
    <property type="entry name" value="Pribosyltran"/>
    <property type="match status" value="1"/>
</dbReference>
<comment type="subcellular location">
    <subcellularLocation>
        <location evidence="3 11">Cytoplasm</location>
    </subcellularLocation>
</comment>
<evidence type="ECO:0000256" key="4">
    <source>
        <dbReference type="ARBA" id="ARBA00004659"/>
    </source>
</evidence>
<comment type="catalytic activity">
    <reaction evidence="1 11">
        <text>AMP + diphosphate = 5-phospho-alpha-D-ribose 1-diphosphate + adenine</text>
        <dbReference type="Rhea" id="RHEA:16609"/>
        <dbReference type="ChEBI" id="CHEBI:16708"/>
        <dbReference type="ChEBI" id="CHEBI:33019"/>
        <dbReference type="ChEBI" id="CHEBI:58017"/>
        <dbReference type="ChEBI" id="CHEBI:456215"/>
        <dbReference type="EC" id="2.4.2.7"/>
    </reaction>
</comment>
<name>F8B2B0_9ACTN</name>
<dbReference type="eggNOG" id="COG0503">
    <property type="taxonomic scope" value="Bacteria"/>
</dbReference>
<evidence type="ECO:0000256" key="7">
    <source>
        <dbReference type="ARBA" id="ARBA00022490"/>
    </source>
</evidence>
<dbReference type="EMBL" id="CP002801">
    <property type="protein sequence ID" value="AEH09909.1"/>
    <property type="molecule type" value="Genomic_DNA"/>
</dbReference>
<dbReference type="GO" id="GO:0006168">
    <property type="term" value="P:adenine salvage"/>
    <property type="evidence" value="ECO:0007669"/>
    <property type="project" value="InterPro"/>
</dbReference>
<evidence type="ECO:0000256" key="5">
    <source>
        <dbReference type="ARBA" id="ARBA00008391"/>
    </source>
</evidence>
<evidence type="ECO:0000256" key="1">
    <source>
        <dbReference type="ARBA" id="ARBA00000868"/>
    </source>
</evidence>
<feature type="domain" description="Phosphoribosyltransferase" evidence="13">
    <location>
        <begin position="76"/>
        <end position="179"/>
    </location>
</feature>
<dbReference type="InterPro" id="IPR050054">
    <property type="entry name" value="UPRTase/APRTase"/>
</dbReference>
<dbReference type="HAMAP" id="MF_00004">
    <property type="entry name" value="Aden_phosphoribosyltr"/>
    <property type="match status" value="1"/>
</dbReference>
<dbReference type="GO" id="GO:0005737">
    <property type="term" value="C:cytoplasm"/>
    <property type="evidence" value="ECO:0007669"/>
    <property type="project" value="UniProtKB-SubCell"/>
</dbReference>
<proteinExistence type="inferred from homology"/>
<dbReference type="FunFam" id="3.40.50.2020:FF:000021">
    <property type="entry name" value="Adenine phosphoribosyltransferase"/>
    <property type="match status" value="1"/>
</dbReference>
<gene>
    <name evidence="11" type="primary">apt</name>
    <name evidence="14" type="ordered locus">FsymDg_2545</name>
</gene>
<evidence type="ECO:0000256" key="12">
    <source>
        <dbReference type="SAM" id="MobiDB-lite"/>
    </source>
</evidence>
<dbReference type="NCBIfam" id="TIGR01090">
    <property type="entry name" value="apt"/>
    <property type="match status" value="1"/>
</dbReference>
<dbReference type="GO" id="GO:0016208">
    <property type="term" value="F:AMP binding"/>
    <property type="evidence" value="ECO:0007669"/>
    <property type="project" value="TreeGrafter"/>
</dbReference>
<keyword evidence="8 11" id="KW-0328">Glycosyltransferase</keyword>
<protein>
    <recommendedName>
        <fullName evidence="6 11">Adenine phosphoribosyltransferase</fullName>
        <shortName evidence="11">APRT</shortName>
        <ecNumber evidence="6 11">2.4.2.7</ecNumber>
    </recommendedName>
</protein>
<keyword evidence="7 11" id="KW-0963">Cytoplasm</keyword>
<evidence type="ECO:0000256" key="3">
    <source>
        <dbReference type="ARBA" id="ARBA00004496"/>
    </source>
</evidence>
<dbReference type="GO" id="GO:0044209">
    <property type="term" value="P:AMP salvage"/>
    <property type="evidence" value="ECO:0007669"/>
    <property type="project" value="UniProtKB-UniRule"/>
</dbReference>
<accession>F8B2B0</accession>
<feature type="compositionally biased region" description="Low complexity" evidence="12">
    <location>
        <begin position="9"/>
        <end position="24"/>
    </location>
</feature>
<evidence type="ECO:0000256" key="6">
    <source>
        <dbReference type="ARBA" id="ARBA00011893"/>
    </source>
</evidence>
<dbReference type="NCBIfam" id="NF002636">
    <property type="entry name" value="PRK02304.1-5"/>
    <property type="match status" value="1"/>
</dbReference>
<comment type="pathway">
    <text evidence="4 11">Purine metabolism; AMP biosynthesis via salvage pathway; AMP from adenine: step 1/1.</text>
</comment>
<dbReference type="EC" id="2.4.2.7" evidence="6 11"/>
<dbReference type="CDD" id="cd06223">
    <property type="entry name" value="PRTases_typeI"/>
    <property type="match status" value="1"/>
</dbReference>
<dbReference type="PANTHER" id="PTHR32315:SF3">
    <property type="entry name" value="ADENINE PHOSPHORIBOSYLTRANSFERASE"/>
    <property type="match status" value="1"/>
</dbReference>
<dbReference type="Proteomes" id="UP000001549">
    <property type="component" value="Chromosome"/>
</dbReference>
<dbReference type="AlphaFoldDB" id="F8B2B0"/>